<evidence type="ECO:0000313" key="1">
    <source>
        <dbReference type="EMBL" id="EPR70546.1"/>
    </source>
</evidence>
<reference evidence="1 2" key="1">
    <citation type="journal article" date="2013" name="Genome Announc.">
        <title>Draft Genome Sequence of Cyclobacterium qasimii Strain M12-11BT, Isolated from Arctic Marine Sediment.</title>
        <authorList>
            <person name="Shivaji S."/>
            <person name="Ara S."/>
            <person name="Singh A."/>
            <person name="Kumar Pinnaka A."/>
        </authorList>
    </citation>
    <scope>NUCLEOTIDE SEQUENCE [LARGE SCALE GENOMIC DNA]</scope>
    <source>
        <strain evidence="1 2">M12-11B</strain>
    </source>
</reference>
<sequence length="61" mass="6940">MFFFLIPERVILRGILNKVNRLLGNSGVQNTIINPKMKGFAQTRLILYPEIRLTLALPSIS</sequence>
<gene>
    <name evidence="1" type="ORF">ADICYQ_0970</name>
</gene>
<comment type="caution">
    <text evidence="1">The sequence shown here is derived from an EMBL/GenBank/DDBJ whole genome shotgun (WGS) entry which is preliminary data.</text>
</comment>
<name>S7VKS5_9BACT</name>
<evidence type="ECO:0000313" key="2">
    <source>
        <dbReference type="Proteomes" id="UP000014974"/>
    </source>
</evidence>
<organism evidence="1 2">
    <name type="scientific">Cyclobacterium qasimii M12-11B</name>
    <dbReference type="NCBI Taxonomy" id="641524"/>
    <lineage>
        <taxon>Bacteria</taxon>
        <taxon>Pseudomonadati</taxon>
        <taxon>Bacteroidota</taxon>
        <taxon>Cytophagia</taxon>
        <taxon>Cytophagales</taxon>
        <taxon>Cyclobacteriaceae</taxon>
        <taxon>Cyclobacterium</taxon>
    </lineage>
</organism>
<dbReference type="AlphaFoldDB" id="S7VKS5"/>
<dbReference type="STRING" id="641524.ADICYQ_0970"/>
<proteinExistence type="predicted"/>
<dbReference type="EMBL" id="ATNM01000036">
    <property type="protein sequence ID" value="EPR70546.1"/>
    <property type="molecule type" value="Genomic_DNA"/>
</dbReference>
<accession>S7VKS5</accession>
<protein>
    <submittedName>
        <fullName evidence="1">Uncharacterized protein</fullName>
    </submittedName>
</protein>
<dbReference type="Proteomes" id="UP000014974">
    <property type="component" value="Unassembled WGS sequence"/>
</dbReference>